<reference evidence="10" key="1">
    <citation type="submission" date="2021-03" db="EMBL/GenBank/DDBJ databases">
        <authorList>
            <person name="Lu T."/>
            <person name="Wang Q."/>
            <person name="Han X."/>
        </authorList>
    </citation>
    <scope>NUCLEOTIDE SEQUENCE</scope>
    <source>
        <strain evidence="10">WQ 2009</strain>
    </source>
</reference>
<dbReference type="InterPro" id="IPR037066">
    <property type="entry name" value="Plug_dom_sf"/>
</dbReference>
<dbReference type="SUPFAM" id="SSF56935">
    <property type="entry name" value="Porins"/>
    <property type="match status" value="1"/>
</dbReference>
<dbReference type="Pfam" id="PF13715">
    <property type="entry name" value="CarbopepD_reg_2"/>
    <property type="match status" value="1"/>
</dbReference>
<keyword evidence="6 7" id="KW-0998">Cell outer membrane</keyword>
<dbReference type="InterPro" id="IPR039426">
    <property type="entry name" value="TonB-dep_rcpt-like"/>
</dbReference>
<dbReference type="SUPFAM" id="SSF49464">
    <property type="entry name" value="Carboxypeptidase regulatory domain-like"/>
    <property type="match status" value="1"/>
</dbReference>
<dbReference type="InterPro" id="IPR008969">
    <property type="entry name" value="CarboxyPept-like_regulatory"/>
</dbReference>
<gene>
    <name evidence="10" type="ORF">J5U18_09025</name>
</gene>
<evidence type="ECO:0000256" key="7">
    <source>
        <dbReference type="PROSITE-ProRule" id="PRU01360"/>
    </source>
</evidence>
<evidence type="ECO:0000256" key="8">
    <source>
        <dbReference type="SAM" id="SignalP"/>
    </source>
</evidence>
<keyword evidence="5 7" id="KW-0472">Membrane</keyword>
<organism evidence="10 11">
    <name type="scientific">Rhinopithecimicrobium faecis</name>
    <dbReference type="NCBI Taxonomy" id="2820698"/>
    <lineage>
        <taxon>Bacteria</taxon>
        <taxon>Pseudomonadati</taxon>
        <taxon>Bacteroidota</taxon>
        <taxon>Sphingobacteriia</taxon>
        <taxon>Sphingobacteriales</taxon>
        <taxon>Sphingobacteriaceae</taxon>
        <taxon>Rhinopithecimicrobium</taxon>
    </lineage>
</organism>
<evidence type="ECO:0000256" key="2">
    <source>
        <dbReference type="ARBA" id="ARBA00022448"/>
    </source>
</evidence>
<evidence type="ECO:0000256" key="4">
    <source>
        <dbReference type="ARBA" id="ARBA00022692"/>
    </source>
</evidence>
<dbReference type="GO" id="GO:0009279">
    <property type="term" value="C:cell outer membrane"/>
    <property type="evidence" value="ECO:0007669"/>
    <property type="project" value="UniProtKB-SubCell"/>
</dbReference>
<dbReference type="InterPro" id="IPR023996">
    <property type="entry name" value="TonB-dep_OMP_SusC/RagA"/>
</dbReference>
<evidence type="ECO:0000256" key="3">
    <source>
        <dbReference type="ARBA" id="ARBA00022452"/>
    </source>
</evidence>
<keyword evidence="2 7" id="KW-0813">Transport</keyword>
<dbReference type="Gene3D" id="2.60.40.1120">
    <property type="entry name" value="Carboxypeptidase-like, regulatory domain"/>
    <property type="match status" value="1"/>
</dbReference>
<dbReference type="RefSeq" id="WP_353547203.1">
    <property type="nucleotide sequence ID" value="NZ_JAGKSB010000009.1"/>
</dbReference>
<evidence type="ECO:0000256" key="1">
    <source>
        <dbReference type="ARBA" id="ARBA00004571"/>
    </source>
</evidence>
<evidence type="ECO:0000313" key="10">
    <source>
        <dbReference type="EMBL" id="MBP3943702.1"/>
    </source>
</evidence>
<dbReference type="PROSITE" id="PS52016">
    <property type="entry name" value="TONB_DEPENDENT_REC_3"/>
    <property type="match status" value="1"/>
</dbReference>
<dbReference type="InterPro" id="IPR023997">
    <property type="entry name" value="TonB-dep_OMP_SusC/RagA_CS"/>
</dbReference>
<dbReference type="Proteomes" id="UP000679691">
    <property type="component" value="Unassembled WGS sequence"/>
</dbReference>
<evidence type="ECO:0000256" key="5">
    <source>
        <dbReference type="ARBA" id="ARBA00023136"/>
    </source>
</evidence>
<feature type="chain" id="PRO_5035840749" evidence="8">
    <location>
        <begin position="30"/>
        <end position="1001"/>
    </location>
</feature>
<proteinExistence type="inferred from homology"/>
<keyword evidence="4 7" id="KW-0812">Transmembrane</keyword>
<protein>
    <submittedName>
        <fullName evidence="10">SusC/RagA family TonB-linked outer membrane protein</fullName>
    </submittedName>
</protein>
<evidence type="ECO:0000259" key="9">
    <source>
        <dbReference type="Pfam" id="PF07715"/>
    </source>
</evidence>
<dbReference type="Gene3D" id="2.40.170.20">
    <property type="entry name" value="TonB-dependent receptor, beta-barrel domain"/>
    <property type="match status" value="1"/>
</dbReference>
<sequence length="1001" mass="108347">MNKLTTYFRLIKACCIWLLVFLCSISAFAQQAKLQGIISSELKEPLAGASVRIVELNKATSTDGKGLYTFTGLPTGSYTLEVTFVGYQKYAEKLALSSSEQQRDITLVSLGEQLGEVSIVGYASVKKNDLTGAVSSIKAEDFNQGPFTSPDQLIQGKASGVQMINNSGQPGGGSTVQIRGSSAVTGSGQPLYVVDGVALDGRSARPSESGGLGASPSGNPLTFLNPNDIENIEILKDASATAIYGSRAAYGVVLITTKRGKSGGLKVDVNTTTGLGSIMRKIDVLNGDEYRAALKQYGLTTGDYGDKVDALDEILRTAVNQNYNVSISGGGDDSKFRTSFGYQNQQGIILNSGFKKFVGSLNGNFKMLNSKKLGLDVGLITSQTNEQIAPITTDAGFQGSVIGQALNWNPTQPLRLADGSLNVIKGSTIVNPLAMIEAYDDRVKVSTIMANISPYYKFNDWLEYRFLASVNYNTGIRRASTRSWINIQGIEADENSGIRGGYAGYINNELITSQLTHTLTFNKEIAEKLNLNAVVGYEYMNFINKGMNYSGRNYGDIAVDYTDALQAGSAGSRAINSYYDPTTELQSYFFRGILNYDNRYLLTATIRRDGSTKFGENNKYGNFPSFSAAWNIRNEAFMQDATVITALKLRAGWGRTGNQEFPSGAAVNRYSLGIDGRQTPINNRNLDLKWQSDEQINVGLDFGIFGRALTGSIDYFQKKTTDLLYPVIPSYPIAPGAATVWMNLDGQIENKGVEISLNSALIDRPNLTWNLGGNVTFLKNNVKGLNGTIITGALSGQGMSGVTLEVIQSGLPMFAMMTREFQGLDAEGFSKYTDDGFTFFYLGNPNARALVGISTDVTYKKWSASLNFNGLLGRELYNNTANSVIPITNLGTRNVAKNLIGGPIQESLSNPIAASSRYIEDGSYLKLANATVGYRIGDVGSSLKNLNIFINGTNLLLFTKYKGFDPEVNTQKGMSNVPSAGIDYIGYPPVRTFNFGLNFSL</sequence>
<feature type="signal peptide" evidence="8">
    <location>
        <begin position="1"/>
        <end position="29"/>
    </location>
</feature>
<dbReference type="EMBL" id="JAGKSB010000009">
    <property type="protein sequence ID" value="MBP3943702.1"/>
    <property type="molecule type" value="Genomic_DNA"/>
</dbReference>
<comment type="subcellular location">
    <subcellularLocation>
        <location evidence="1 7">Cell outer membrane</location>
        <topology evidence="1 7">Multi-pass membrane protein</topology>
    </subcellularLocation>
</comment>
<keyword evidence="11" id="KW-1185">Reference proteome</keyword>
<comment type="similarity">
    <text evidence="7">Belongs to the TonB-dependent receptor family.</text>
</comment>
<dbReference type="AlphaFoldDB" id="A0A8T4H9J1"/>
<dbReference type="NCBIfam" id="TIGR04056">
    <property type="entry name" value="OMP_RagA_SusC"/>
    <property type="match status" value="1"/>
</dbReference>
<dbReference type="NCBIfam" id="TIGR04057">
    <property type="entry name" value="SusC_RagA_signa"/>
    <property type="match status" value="1"/>
</dbReference>
<evidence type="ECO:0000256" key="6">
    <source>
        <dbReference type="ARBA" id="ARBA00023237"/>
    </source>
</evidence>
<dbReference type="InterPro" id="IPR036942">
    <property type="entry name" value="Beta-barrel_TonB_sf"/>
</dbReference>
<dbReference type="Pfam" id="PF07715">
    <property type="entry name" value="Plug"/>
    <property type="match status" value="1"/>
</dbReference>
<dbReference type="InterPro" id="IPR012910">
    <property type="entry name" value="Plug_dom"/>
</dbReference>
<dbReference type="Gene3D" id="2.170.130.10">
    <property type="entry name" value="TonB-dependent receptor, plug domain"/>
    <property type="match status" value="1"/>
</dbReference>
<feature type="domain" description="TonB-dependent receptor plug" evidence="9">
    <location>
        <begin position="127"/>
        <end position="252"/>
    </location>
</feature>
<comment type="caution">
    <text evidence="10">The sequence shown here is derived from an EMBL/GenBank/DDBJ whole genome shotgun (WGS) entry which is preliminary data.</text>
</comment>
<evidence type="ECO:0000313" key="11">
    <source>
        <dbReference type="Proteomes" id="UP000679691"/>
    </source>
</evidence>
<name>A0A8T4H9J1_9SPHI</name>
<keyword evidence="3 7" id="KW-1134">Transmembrane beta strand</keyword>
<accession>A0A8T4H9J1</accession>
<keyword evidence="8" id="KW-0732">Signal</keyword>